<evidence type="ECO:0000259" key="2">
    <source>
        <dbReference type="Pfam" id="PF07589"/>
    </source>
</evidence>
<comment type="caution">
    <text evidence="3">The sequence shown here is derived from an EMBL/GenBank/DDBJ whole genome shotgun (WGS) entry which is preliminary data.</text>
</comment>
<evidence type="ECO:0000313" key="3">
    <source>
        <dbReference type="EMBL" id="TWU29991.1"/>
    </source>
</evidence>
<accession>A0A5C6D2I1</accession>
<dbReference type="NCBIfam" id="TIGR02595">
    <property type="entry name" value="PEP_CTERM"/>
    <property type="match status" value="1"/>
</dbReference>
<gene>
    <name evidence="3" type="ORF">Pla144_07720</name>
</gene>
<dbReference type="Pfam" id="PF07589">
    <property type="entry name" value="PEP-CTERM"/>
    <property type="match status" value="1"/>
</dbReference>
<evidence type="ECO:0000256" key="1">
    <source>
        <dbReference type="SAM" id="SignalP"/>
    </source>
</evidence>
<evidence type="ECO:0000313" key="4">
    <source>
        <dbReference type="Proteomes" id="UP000318437"/>
    </source>
</evidence>
<sequence length="218" mass="22819" precursor="true">MKRSHFVFAALLSMGLLSSSSSAGNAWFSLNLEFNNSADFNSGGTWTAVAKADERGFSAIVLNFVSSSLNFDPLTGFLTPAGFEVEQSAIFGGTRLEIVEGDDLIDPTLDVGVIGGSFPSSYVDDPGLIVFGSNADLGTFTGGVQLATGSFEPGDIPTWIAPGTNLGNDTNALLFTGQSPPNHVIEPAVFVTVRYVVPEPGTLLLVGLSLIGLVVRRK</sequence>
<feature type="signal peptide" evidence="1">
    <location>
        <begin position="1"/>
        <end position="23"/>
    </location>
</feature>
<protein>
    <recommendedName>
        <fullName evidence="2">Ice-binding protein C-terminal domain-containing protein</fullName>
    </recommendedName>
</protein>
<dbReference type="EMBL" id="SJPS01000001">
    <property type="protein sequence ID" value="TWU29991.1"/>
    <property type="molecule type" value="Genomic_DNA"/>
</dbReference>
<feature type="domain" description="Ice-binding protein C-terminal" evidence="2">
    <location>
        <begin position="197"/>
        <end position="218"/>
    </location>
</feature>
<proteinExistence type="predicted"/>
<dbReference type="OrthoDB" id="9822884at2"/>
<dbReference type="Proteomes" id="UP000318437">
    <property type="component" value="Unassembled WGS sequence"/>
</dbReference>
<keyword evidence="4" id="KW-1185">Reference proteome</keyword>
<dbReference type="AlphaFoldDB" id="A0A5C6D2I1"/>
<dbReference type="RefSeq" id="WP_146447936.1">
    <property type="nucleotide sequence ID" value="NZ_SJPS01000001.1"/>
</dbReference>
<keyword evidence="1" id="KW-0732">Signal</keyword>
<name>A0A5C6D2I1_9BACT</name>
<feature type="chain" id="PRO_5022753514" description="Ice-binding protein C-terminal domain-containing protein" evidence="1">
    <location>
        <begin position="24"/>
        <end position="218"/>
    </location>
</feature>
<organism evidence="3 4">
    <name type="scientific">Bythopirellula polymerisocia</name>
    <dbReference type="NCBI Taxonomy" id="2528003"/>
    <lineage>
        <taxon>Bacteria</taxon>
        <taxon>Pseudomonadati</taxon>
        <taxon>Planctomycetota</taxon>
        <taxon>Planctomycetia</taxon>
        <taxon>Pirellulales</taxon>
        <taxon>Lacipirellulaceae</taxon>
        <taxon>Bythopirellula</taxon>
    </lineage>
</organism>
<reference evidence="3 4" key="1">
    <citation type="submission" date="2019-02" db="EMBL/GenBank/DDBJ databases">
        <title>Deep-cultivation of Planctomycetes and their phenomic and genomic characterization uncovers novel biology.</title>
        <authorList>
            <person name="Wiegand S."/>
            <person name="Jogler M."/>
            <person name="Boedeker C."/>
            <person name="Pinto D."/>
            <person name="Vollmers J."/>
            <person name="Rivas-Marin E."/>
            <person name="Kohn T."/>
            <person name="Peeters S.H."/>
            <person name="Heuer A."/>
            <person name="Rast P."/>
            <person name="Oberbeckmann S."/>
            <person name="Bunk B."/>
            <person name="Jeske O."/>
            <person name="Meyerdierks A."/>
            <person name="Storesund J.E."/>
            <person name="Kallscheuer N."/>
            <person name="Luecker S."/>
            <person name="Lage O.M."/>
            <person name="Pohl T."/>
            <person name="Merkel B.J."/>
            <person name="Hornburger P."/>
            <person name="Mueller R.-W."/>
            <person name="Bruemmer F."/>
            <person name="Labrenz M."/>
            <person name="Spormann A.M."/>
            <person name="Op Den Camp H."/>
            <person name="Overmann J."/>
            <person name="Amann R."/>
            <person name="Jetten M.S.M."/>
            <person name="Mascher T."/>
            <person name="Medema M.H."/>
            <person name="Devos D.P."/>
            <person name="Kaster A.-K."/>
            <person name="Ovreas L."/>
            <person name="Rohde M."/>
            <person name="Galperin M.Y."/>
            <person name="Jogler C."/>
        </authorList>
    </citation>
    <scope>NUCLEOTIDE SEQUENCE [LARGE SCALE GENOMIC DNA]</scope>
    <source>
        <strain evidence="3 4">Pla144</strain>
    </source>
</reference>
<dbReference type="InterPro" id="IPR013424">
    <property type="entry name" value="Ice-binding_C"/>
</dbReference>